<feature type="chain" id="PRO_5005187166" evidence="2">
    <location>
        <begin position="24"/>
        <end position="431"/>
    </location>
</feature>
<evidence type="ECO:0000256" key="2">
    <source>
        <dbReference type="SAM" id="SignalP"/>
    </source>
</evidence>
<keyword evidence="2" id="KW-0732">Signal</keyword>
<proteinExistence type="predicted"/>
<gene>
    <name evidence="3" type="ORF">Vbra_4756</name>
</gene>
<reference evidence="3 4" key="1">
    <citation type="submission" date="2014-11" db="EMBL/GenBank/DDBJ databases">
        <authorList>
            <person name="Zhu J."/>
            <person name="Qi W."/>
            <person name="Song R."/>
        </authorList>
    </citation>
    <scope>NUCLEOTIDE SEQUENCE [LARGE SCALE GENOMIC DNA]</scope>
</reference>
<dbReference type="PhylomeDB" id="A0A0G4ECW8"/>
<name>A0A0G4ECW8_VITBC</name>
<dbReference type="Proteomes" id="UP000041254">
    <property type="component" value="Unassembled WGS sequence"/>
</dbReference>
<keyword evidence="4" id="KW-1185">Reference proteome</keyword>
<dbReference type="VEuPathDB" id="CryptoDB:Vbra_4756"/>
<organism evidence="3 4">
    <name type="scientific">Vitrella brassicaformis (strain CCMP3155)</name>
    <dbReference type="NCBI Taxonomy" id="1169540"/>
    <lineage>
        <taxon>Eukaryota</taxon>
        <taxon>Sar</taxon>
        <taxon>Alveolata</taxon>
        <taxon>Colpodellida</taxon>
        <taxon>Vitrellaceae</taxon>
        <taxon>Vitrella</taxon>
    </lineage>
</organism>
<evidence type="ECO:0000313" key="3">
    <source>
        <dbReference type="EMBL" id="CEL93176.1"/>
    </source>
</evidence>
<dbReference type="EMBL" id="CDMY01000144">
    <property type="protein sequence ID" value="CEL93176.1"/>
    <property type="molecule type" value="Genomic_DNA"/>
</dbReference>
<dbReference type="InParanoid" id="A0A0G4ECW8"/>
<evidence type="ECO:0000313" key="4">
    <source>
        <dbReference type="Proteomes" id="UP000041254"/>
    </source>
</evidence>
<dbReference type="AlphaFoldDB" id="A0A0G4ECW8"/>
<accession>A0A0G4ECW8</accession>
<feature type="region of interest" description="Disordered" evidence="1">
    <location>
        <begin position="398"/>
        <end position="431"/>
    </location>
</feature>
<feature type="signal peptide" evidence="2">
    <location>
        <begin position="1"/>
        <end position="23"/>
    </location>
</feature>
<sequence>MALYTWSLCIALILCQLCQQVSSSRVAVGDLVSCPQPPEDPPEEPIDISSVKVPEAFRKRIQANLRGKDTLGVVLRLEGFRRNLEVSLQEVEGLDVTGGQCRLDIERCLKKADKLNGNTLMVAMLSWIDQFSPAFGCKELTILDASSIKDMYVLSRAGFYYQSFGFQHAPRANQDGIESCKKMISSLFDRKDSLPTAEFNLVKTILWAAMEYEKMGRIWKEVLDDNINDGAATLEPVALEQLRNRTVEAVEQESGLKKEMPPWLRIVFDILKAWPEVEEMTLECVKKRERIAGGPQNPQADLLLPHLAPSVTIDRSYPKGSTAHQITCLIQSAQLVLVTSGDKEVLREEMGENPSLNLLEYSLPDDAQPCLFAVARGVRQLNDTHAYSLVEEFAPQLLQESGKRQKKRKQKTDDTQEEEAEEARRSKAQKY</sequence>
<evidence type="ECO:0000256" key="1">
    <source>
        <dbReference type="SAM" id="MobiDB-lite"/>
    </source>
</evidence>
<protein>
    <submittedName>
        <fullName evidence="3">Uncharacterized protein</fullName>
    </submittedName>
</protein>